<dbReference type="AlphaFoldDB" id="A0A7S3JYU1"/>
<feature type="domain" description="AGC-kinase C-terminal" evidence="8">
    <location>
        <begin position="597"/>
        <end position="686"/>
    </location>
</feature>
<evidence type="ECO:0000313" key="9">
    <source>
        <dbReference type="EMBL" id="CAE0369267.1"/>
    </source>
</evidence>
<keyword evidence="1" id="KW-0723">Serine/threonine-protein kinase</keyword>
<feature type="region of interest" description="Disordered" evidence="6">
    <location>
        <begin position="123"/>
        <end position="143"/>
    </location>
</feature>
<feature type="compositionally biased region" description="Basic and acidic residues" evidence="6">
    <location>
        <begin position="242"/>
        <end position="253"/>
    </location>
</feature>
<keyword evidence="5" id="KW-0067">ATP-binding</keyword>
<feature type="region of interest" description="Disordered" evidence="6">
    <location>
        <begin position="155"/>
        <end position="295"/>
    </location>
</feature>
<proteinExistence type="predicted"/>
<feature type="domain" description="Protein kinase" evidence="7">
    <location>
        <begin position="293"/>
        <end position="596"/>
    </location>
</feature>
<evidence type="ECO:0000256" key="1">
    <source>
        <dbReference type="ARBA" id="ARBA00022527"/>
    </source>
</evidence>
<dbReference type="InterPro" id="IPR008271">
    <property type="entry name" value="Ser/Thr_kinase_AS"/>
</dbReference>
<name>A0A7S3JYU1_9STRA</name>
<reference evidence="9" key="1">
    <citation type="submission" date="2021-01" db="EMBL/GenBank/DDBJ databases">
        <authorList>
            <person name="Corre E."/>
            <person name="Pelletier E."/>
            <person name="Niang G."/>
            <person name="Scheremetjew M."/>
            <person name="Finn R."/>
            <person name="Kale V."/>
            <person name="Holt S."/>
            <person name="Cochrane G."/>
            <person name="Meng A."/>
            <person name="Brown T."/>
            <person name="Cohen L."/>
        </authorList>
    </citation>
    <scope>NUCLEOTIDE SEQUENCE</scope>
    <source>
        <strain evidence="9">CCMP1510</strain>
    </source>
</reference>
<feature type="compositionally biased region" description="Polar residues" evidence="6">
    <location>
        <begin position="650"/>
        <end position="666"/>
    </location>
</feature>
<evidence type="ECO:0000259" key="7">
    <source>
        <dbReference type="PROSITE" id="PS50011"/>
    </source>
</evidence>
<feature type="region of interest" description="Disordered" evidence="6">
    <location>
        <begin position="641"/>
        <end position="666"/>
    </location>
</feature>
<dbReference type="InterPro" id="IPR011009">
    <property type="entry name" value="Kinase-like_dom_sf"/>
</dbReference>
<dbReference type="Gene3D" id="3.30.200.20">
    <property type="entry name" value="Phosphorylase Kinase, domain 1"/>
    <property type="match status" value="1"/>
</dbReference>
<evidence type="ECO:0000256" key="3">
    <source>
        <dbReference type="ARBA" id="ARBA00022741"/>
    </source>
</evidence>
<dbReference type="GO" id="GO:0005524">
    <property type="term" value="F:ATP binding"/>
    <property type="evidence" value="ECO:0007669"/>
    <property type="project" value="UniProtKB-KW"/>
</dbReference>
<feature type="compositionally biased region" description="Basic and acidic residues" evidence="6">
    <location>
        <begin position="77"/>
        <end position="96"/>
    </location>
</feature>
<dbReference type="PROSITE" id="PS50011">
    <property type="entry name" value="PROTEIN_KINASE_DOM"/>
    <property type="match status" value="1"/>
</dbReference>
<feature type="compositionally biased region" description="Polar residues" evidence="6">
    <location>
        <begin position="722"/>
        <end position="733"/>
    </location>
</feature>
<accession>A0A7S3JYU1</accession>
<evidence type="ECO:0000256" key="4">
    <source>
        <dbReference type="ARBA" id="ARBA00022777"/>
    </source>
</evidence>
<sequence>MVVVLEVDNASSDDARSPAQERADALLQSGKISLEQYKALLKADANFRVEEAKFERDEVVLAYQKFVEETEKSDLIEDERMSTRTDIKQDDEKKSLTQENSTSGCVSQIRDVSRIDYVDIDESTDNESDCLSTPDPPKQNRAVLPEHLPVSKVIGSANHFERSSNPNKSISPKANPQENECPSPLRQSSGLPGVSNITDGNSRQRKGSGRFLRNLFHRSSSQQGRSFNTGGEEISGKNKSASSEDHSENEGRTHQQQVSFEPIQQQQQQQIRRHRRHRRTERMSEQPFSPSDFERLRRTAKGGFGTVYLVRKRIPPGIGEIFAMKVLHKSTILNHGDAAKAKLERDVLRYIKHPFVARLRYAFQTETRLYLVTDFYVGGTLTSMLKKTTGSRRCTPHAATFYAAELASALHHLHQKGIVHFDIKPSNILVDRDGHVILIDFGIAGIIQPKKKQLVDQFIGTYVYMAPEMISKNTVHGPFCDWWALGVVIYELLFGVTPFDGGGMRGAFEKILRYQVIIPPPPPPPLDITNELVCPASPPLDNSHRMESIHSVEHVNYQENLDKYKKTALDDLVLGLLIKDYNKRLSDAQVISHPAFISIDFEDLQRLGIRPPHRPKLANYLSFDTNDGRLLCNEISDDLPSLDDDGESIPDQNQEPNGLTSPKKTAPQQLFRGFSYAGDPIDSIAPIDPSIYPPGTAGICKSHQIAAFGPSARAEKQKSRRNLNPFNSKQTTK</sequence>
<evidence type="ECO:0000256" key="2">
    <source>
        <dbReference type="ARBA" id="ARBA00022679"/>
    </source>
</evidence>
<feature type="compositionally biased region" description="Basic residues" evidence="6">
    <location>
        <begin position="271"/>
        <end position="280"/>
    </location>
</feature>
<dbReference type="EMBL" id="HBIJ01015001">
    <property type="protein sequence ID" value="CAE0369267.1"/>
    <property type="molecule type" value="Transcribed_RNA"/>
</dbReference>
<dbReference type="Gene3D" id="1.10.510.10">
    <property type="entry name" value="Transferase(Phosphotransferase) domain 1"/>
    <property type="match status" value="2"/>
</dbReference>
<organism evidence="9">
    <name type="scientific">Aureoumbra lagunensis</name>
    <dbReference type="NCBI Taxonomy" id="44058"/>
    <lineage>
        <taxon>Eukaryota</taxon>
        <taxon>Sar</taxon>
        <taxon>Stramenopiles</taxon>
        <taxon>Ochrophyta</taxon>
        <taxon>Pelagophyceae</taxon>
        <taxon>Pelagomonadales</taxon>
        <taxon>Aureoumbra</taxon>
    </lineage>
</organism>
<evidence type="ECO:0000256" key="5">
    <source>
        <dbReference type="ARBA" id="ARBA00022840"/>
    </source>
</evidence>
<dbReference type="InterPro" id="IPR045270">
    <property type="entry name" value="STKc_AGC"/>
</dbReference>
<evidence type="ECO:0008006" key="10">
    <source>
        <dbReference type="Google" id="ProtNLM"/>
    </source>
</evidence>
<feature type="region of interest" description="Disordered" evidence="6">
    <location>
        <begin position="77"/>
        <end position="105"/>
    </location>
</feature>
<dbReference type="SUPFAM" id="SSF56112">
    <property type="entry name" value="Protein kinase-like (PK-like)"/>
    <property type="match status" value="1"/>
</dbReference>
<dbReference type="CDD" id="cd05123">
    <property type="entry name" value="STKc_AGC"/>
    <property type="match status" value="1"/>
</dbReference>
<dbReference type="SMART" id="SM00220">
    <property type="entry name" value="S_TKc"/>
    <property type="match status" value="1"/>
</dbReference>
<keyword evidence="2" id="KW-0808">Transferase</keyword>
<dbReference type="GO" id="GO:0004674">
    <property type="term" value="F:protein serine/threonine kinase activity"/>
    <property type="evidence" value="ECO:0007669"/>
    <property type="project" value="UniProtKB-KW"/>
</dbReference>
<dbReference type="PROSITE" id="PS00108">
    <property type="entry name" value="PROTEIN_KINASE_ST"/>
    <property type="match status" value="1"/>
</dbReference>
<dbReference type="PANTHER" id="PTHR24351">
    <property type="entry name" value="RIBOSOMAL PROTEIN S6 KINASE"/>
    <property type="match status" value="1"/>
</dbReference>
<feature type="compositionally biased region" description="Polar residues" evidence="6">
    <location>
        <begin position="163"/>
        <end position="201"/>
    </location>
</feature>
<dbReference type="Pfam" id="PF00069">
    <property type="entry name" value="Pkinase"/>
    <property type="match status" value="1"/>
</dbReference>
<dbReference type="InterPro" id="IPR000719">
    <property type="entry name" value="Prot_kinase_dom"/>
</dbReference>
<dbReference type="InterPro" id="IPR000961">
    <property type="entry name" value="AGC-kinase_C"/>
</dbReference>
<keyword evidence="4" id="KW-0418">Kinase</keyword>
<feature type="region of interest" description="Disordered" evidence="6">
    <location>
        <begin position="709"/>
        <end position="733"/>
    </location>
</feature>
<dbReference type="PROSITE" id="PS51285">
    <property type="entry name" value="AGC_KINASE_CTER"/>
    <property type="match status" value="1"/>
</dbReference>
<gene>
    <name evidence="9" type="ORF">ALAG00032_LOCUS10030</name>
</gene>
<protein>
    <recommendedName>
        <fullName evidence="10">Protein kinase domain-containing protein</fullName>
    </recommendedName>
</protein>
<evidence type="ECO:0000256" key="6">
    <source>
        <dbReference type="SAM" id="MobiDB-lite"/>
    </source>
</evidence>
<feature type="compositionally biased region" description="Polar residues" evidence="6">
    <location>
        <begin position="217"/>
        <end position="229"/>
    </location>
</feature>
<evidence type="ECO:0000259" key="8">
    <source>
        <dbReference type="PROSITE" id="PS51285"/>
    </source>
</evidence>
<keyword evidence="3" id="KW-0547">Nucleotide-binding</keyword>